<dbReference type="PIRSF" id="PIRSF016839">
    <property type="entry name" value="PhP"/>
    <property type="match status" value="1"/>
</dbReference>
<evidence type="ECO:0000256" key="2">
    <source>
        <dbReference type="ARBA" id="ARBA00022801"/>
    </source>
</evidence>
<dbReference type="SUPFAM" id="SSF51556">
    <property type="entry name" value="Metallo-dependent hydrolases"/>
    <property type="match status" value="1"/>
</dbReference>
<keyword evidence="2" id="KW-0378">Hydrolase</keyword>
<proteinExistence type="inferred from homology"/>
<evidence type="ECO:0000313" key="5">
    <source>
        <dbReference type="Proteomes" id="UP000602395"/>
    </source>
</evidence>
<comment type="caution">
    <text evidence="4">The sequence shown here is derived from an EMBL/GenBank/DDBJ whole genome shotgun (WGS) entry which is preliminary data.</text>
</comment>
<dbReference type="PANTHER" id="PTHR10819">
    <property type="entry name" value="PHOSPHOTRIESTERASE-RELATED"/>
    <property type="match status" value="1"/>
</dbReference>
<evidence type="ECO:0000313" key="4">
    <source>
        <dbReference type="EMBL" id="MBD1321479.1"/>
    </source>
</evidence>
<dbReference type="Gene3D" id="3.20.20.140">
    <property type="entry name" value="Metal-dependent hydrolases"/>
    <property type="match status" value="1"/>
</dbReference>
<dbReference type="EMBL" id="JACWMS010000003">
    <property type="protein sequence ID" value="MBD1321479.1"/>
    <property type="molecule type" value="Genomic_DNA"/>
</dbReference>
<dbReference type="Proteomes" id="UP000602395">
    <property type="component" value="Unassembled WGS sequence"/>
</dbReference>
<dbReference type="InterPro" id="IPR001559">
    <property type="entry name" value="Phosphotriesterase"/>
</dbReference>
<organism evidence="4 5">
    <name type="scientific">Gordonia hankookensis</name>
    <dbReference type="NCBI Taxonomy" id="589403"/>
    <lineage>
        <taxon>Bacteria</taxon>
        <taxon>Bacillati</taxon>
        <taxon>Actinomycetota</taxon>
        <taxon>Actinomycetes</taxon>
        <taxon>Mycobacteriales</taxon>
        <taxon>Gordoniaceae</taxon>
        <taxon>Gordonia</taxon>
    </lineage>
</organism>
<dbReference type="PROSITE" id="PS51347">
    <property type="entry name" value="PHOSPHOTRIESTERASE_2"/>
    <property type="match status" value="1"/>
</dbReference>
<dbReference type="InterPro" id="IPR017947">
    <property type="entry name" value="AryldialkylPase_Zn-BS"/>
</dbReference>
<name>A0ABR7WI99_9ACTN</name>
<sequence length="307" mass="33362">MTAIRTVLGDIAPDDLGVTLCHEHLFTNPPRWARERDHDMVLDKVDAAIGEVADFNSLGGGALIEMTTEDYGRNAAGLLAVAEASRVHVVSASGYQKGIYYPDTVATESVDEISRRFVTDVTVGIDGTSARAGVIKFGTCRTDEIREDERKVQEAVARAHLSTGAPISTHCQAGTLGTLQANGFADLGVDPARVLIGHLDRNLDYGYLREVAQTGVWLGFDHWTKPKYPSDELRVSCIEQLFAEGYTQVMVSGDLGRPSYQPHHGGSPGFAGLLKQIRERLPAEIAETVFLTNPREFFAFTPTETAA</sequence>
<dbReference type="Pfam" id="PF02126">
    <property type="entry name" value="PTE"/>
    <property type="match status" value="1"/>
</dbReference>
<dbReference type="PROSITE" id="PS01322">
    <property type="entry name" value="PHOSPHOTRIESTERASE_1"/>
    <property type="match status" value="1"/>
</dbReference>
<feature type="modified residue" description="N6-carboxylysine" evidence="3">
    <location>
        <position position="136"/>
    </location>
</feature>
<comment type="similarity">
    <text evidence="3">Belongs to the metallo-dependent hydrolases superfamily. Phosphotriesterase family.</text>
</comment>
<reference evidence="4 5" key="1">
    <citation type="submission" date="2020-09" db="EMBL/GenBank/DDBJ databases">
        <title>Novel species in genus Gordonia.</title>
        <authorList>
            <person name="Zhang G."/>
        </authorList>
    </citation>
    <scope>NUCLEOTIDE SEQUENCE [LARGE SCALE GENOMIC DNA]</scope>
    <source>
        <strain evidence="4 5">ON-33</strain>
    </source>
</reference>
<keyword evidence="5" id="KW-1185">Reference proteome</keyword>
<keyword evidence="1" id="KW-0479">Metal-binding</keyword>
<evidence type="ECO:0000256" key="1">
    <source>
        <dbReference type="ARBA" id="ARBA00022723"/>
    </source>
</evidence>
<protein>
    <submittedName>
        <fullName evidence="4">Phosphotriesterase</fullName>
    </submittedName>
</protein>
<dbReference type="RefSeq" id="WP_190267985.1">
    <property type="nucleotide sequence ID" value="NZ_BAABAD010000005.1"/>
</dbReference>
<evidence type="ECO:0000256" key="3">
    <source>
        <dbReference type="PROSITE-ProRule" id="PRU00679"/>
    </source>
</evidence>
<dbReference type="InterPro" id="IPR032466">
    <property type="entry name" value="Metal_Hydrolase"/>
</dbReference>
<gene>
    <name evidence="4" type="ORF">IDF66_17985</name>
</gene>
<accession>A0ABR7WI99</accession>
<dbReference type="PANTHER" id="PTHR10819:SF3">
    <property type="entry name" value="PHOSPHOTRIESTERASE-RELATED PROTEIN"/>
    <property type="match status" value="1"/>
</dbReference>